<organism evidence="2 3">
    <name type="scientific">Streptomyces cinereospinus</name>
    <dbReference type="NCBI Taxonomy" id="285561"/>
    <lineage>
        <taxon>Bacteria</taxon>
        <taxon>Bacillati</taxon>
        <taxon>Actinomycetota</taxon>
        <taxon>Actinomycetes</taxon>
        <taxon>Kitasatosporales</taxon>
        <taxon>Streptomycetaceae</taxon>
        <taxon>Streptomyces</taxon>
    </lineage>
</organism>
<evidence type="ECO:0000313" key="2">
    <source>
        <dbReference type="EMBL" id="MFB9466592.1"/>
    </source>
</evidence>
<dbReference type="Proteomes" id="UP001589709">
    <property type="component" value="Unassembled WGS sequence"/>
</dbReference>
<proteinExistence type="predicted"/>
<gene>
    <name evidence="2" type="ORF">ACFF45_28765</name>
</gene>
<accession>A0ABV5N8Q5</accession>
<sequence>MSDQEARDFGISTDRVCLEIEQNLFDADDVLRHTATVDFSGQLCTSPGTCPPPRNSRAASRPAPPARPLLLIGGSGWARPARCPRRRRQQQGRAW</sequence>
<keyword evidence="3" id="KW-1185">Reference proteome</keyword>
<evidence type="ECO:0000313" key="3">
    <source>
        <dbReference type="Proteomes" id="UP001589709"/>
    </source>
</evidence>
<dbReference type="RefSeq" id="WP_381349574.1">
    <property type="nucleotide sequence ID" value="NZ_JBHMCY010000073.1"/>
</dbReference>
<reference evidence="2 3" key="1">
    <citation type="submission" date="2024-09" db="EMBL/GenBank/DDBJ databases">
        <authorList>
            <person name="Sun Q."/>
            <person name="Mori K."/>
        </authorList>
    </citation>
    <scope>NUCLEOTIDE SEQUENCE [LARGE SCALE GENOMIC DNA]</scope>
    <source>
        <strain evidence="2 3">JCM 6917</strain>
    </source>
</reference>
<protein>
    <submittedName>
        <fullName evidence="2">Uncharacterized protein</fullName>
    </submittedName>
</protein>
<evidence type="ECO:0000256" key="1">
    <source>
        <dbReference type="SAM" id="MobiDB-lite"/>
    </source>
</evidence>
<feature type="compositionally biased region" description="Basic residues" evidence="1">
    <location>
        <begin position="82"/>
        <end position="95"/>
    </location>
</feature>
<name>A0ABV5N8Q5_9ACTN</name>
<dbReference type="EMBL" id="JBHMCY010000073">
    <property type="protein sequence ID" value="MFB9466592.1"/>
    <property type="molecule type" value="Genomic_DNA"/>
</dbReference>
<comment type="caution">
    <text evidence="2">The sequence shown here is derived from an EMBL/GenBank/DDBJ whole genome shotgun (WGS) entry which is preliminary data.</text>
</comment>
<feature type="region of interest" description="Disordered" evidence="1">
    <location>
        <begin position="43"/>
        <end position="95"/>
    </location>
</feature>